<dbReference type="OMA" id="CKWENTF"/>
<dbReference type="GO" id="GO:0016787">
    <property type="term" value="F:hydrolase activity"/>
    <property type="evidence" value="ECO:0007669"/>
    <property type="project" value="UniProtKB-KW"/>
</dbReference>
<name>A0A3Q2CTQ8_CYPVA</name>
<dbReference type="Proteomes" id="UP000265020">
    <property type="component" value="Unassembled WGS sequence"/>
</dbReference>
<dbReference type="GO" id="GO:0003676">
    <property type="term" value="F:nucleic acid binding"/>
    <property type="evidence" value="ECO:0007669"/>
    <property type="project" value="InterPro"/>
</dbReference>
<protein>
    <recommendedName>
        <fullName evidence="6">Ribonuclease A-domain domain-containing protein</fullName>
    </recommendedName>
</protein>
<reference evidence="7" key="1">
    <citation type="submission" date="2025-08" db="UniProtKB">
        <authorList>
            <consortium name="Ensembl"/>
        </authorList>
    </citation>
    <scope>IDENTIFICATION</scope>
</reference>
<evidence type="ECO:0000259" key="6">
    <source>
        <dbReference type="SMART" id="SM00092"/>
    </source>
</evidence>
<comment type="similarity">
    <text evidence="1 5">Belongs to the pancreatic ribonuclease family.</text>
</comment>
<reference evidence="7" key="2">
    <citation type="submission" date="2025-09" db="UniProtKB">
        <authorList>
            <consortium name="Ensembl"/>
        </authorList>
    </citation>
    <scope>IDENTIFICATION</scope>
</reference>
<dbReference type="Ensembl" id="ENSCVAT00000000637.1">
    <property type="protein sequence ID" value="ENSCVAP00000009029.1"/>
    <property type="gene ID" value="ENSCVAG00000010925.1"/>
</dbReference>
<evidence type="ECO:0000256" key="4">
    <source>
        <dbReference type="ARBA" id="ARBA00022801"/>
    </source>
</evidence>
<dbReference type="InterPro" id="IPR023412">
    <property type="entry name" value="RNaseA_domain"/>
</dbReference>
<accession>A0A3Q2CTQ8</accession>
<dbReference type="SMART" id="SM00092">
    <property type="entry name" value="RNAse_Pc"/>
    <property type="match status" value="1"/>
</dbReference>
<evidence type="ECO:0000313" key="7">
    <source>
        <dbReference type="Ensembl" id="ENSCVAP00000009029.1"/>
    </source>
</evidence>
<dbReference type="GO" id="GO:0004519">
    <property type="term" value="F:endonuclease activity"/>
    <property type="evidence" value="ECO:0007669"/>
    <property type="project" value="UniProtKB-KW"/>
</dbReference>
<dbReference type="InterPro" id="IPR001427">
    <property type="entry name" value="RNaseA"/>
</dbReference>
<sequence length="108" mass="12134">MDSRTIPVSSMLARHCNGGMQRINAQIGDCKWENTFIIDLNDQLRTICNTGSPSATSHSWFPIVDCTLVRGSLYPNCNYKGRNIIVSCNSSLPVHYEKDHTETWSSLL</sequence>
<evidence type="ECO:0000256" key="1">
    <source>
        <dbReference type="ARBA" id="ARBA00005600"/>
    </source>
</evidence>
<evidence type="ECO:0000256" key="5">
    <source>
        <dbReference type="RuleBase" id="RU000651"/>
    </source>
</evidence>
<keyword evidence="8" id="KW-1185">Reference proteome</keyword>
<organism evidence="7 8">
    <name type="scientific">Cyprinodon variegatus</name>
    <name type="common">Sheepshead minnow</name>
    <dbReference type="NCBI Taxonomy" id="28743"/>
    <lineage>
        <taxon>Eukaryota</taxon>
        <taxon>Metazoa</taxon>
        <taxon>Chordata</taxon>
        <taxon>Craniata</taxon>
        <taxon>Vertebrata</taxon>
        <taxon>Euteleostomi</taxon>
        <taxon>Actinopterygii</taxon>
        <taxon>Neopterygii</taxon>
        <taxon>Teleostei</taxon>
        <taxon>Neoteleostei</taxon>
        <taxon>Acanthomorphata</taxon>
        <taxon>Ovalentaria</taxon>
        <taxon>Atherinomorphae</taxon>
        <taxon>Cyprinodontiformes</taxon>
        <taxon>Cyprinodontidae</taxon>
        <taxon>Cyprinodon</taxon>
    </lineage>
</organism>
<evidence type="ECO:0000313" key="8">
    <source>
        <dbReference type="Proteomes" id="UP000265020"/>
    </source>
</evidence>
<dbReference type="PANTHER" id="PTHR11437">
    <property type="entry name" value="RIBONUCLEASE"/>
    <property type="match status" value="1"/>
</dbReference>
<dbReference type="Gene3D" id="3.10.130.10">
    <property type="entry name" value="Ribonuclease A-like domain"/>
    <property type="match status" value="1"/>
</dbReference>
<keyword evidence="4 5" id="KW-0378">Hydrolase</keyword>
<dbReference type="Pfam" id="PF00074">
    <property type="entry name" value="RnaseA"/>
    <property type="match status" value="1"/>
</dbReference>
<dbReference type="SUPFAM" id="SSF54076">
    <property type="entry name" value="RNase A-like"/>
    <property type="match status" value="1"/>
</dbReference>
<dbReference type="GO" id="GO:0004540">
    <property type="term" value="F:RNA nuclease activity"/>
    <property type="evidence" value="ECO:0007669"/>
    <property type="project" value="TreeGrafter"/>
</dbReference>
<evidence type="ECO:0000256" key="2">
    <source>
        <dbReference type="ARBA" id="ARBA00022722"/>
    </source>
</evidence>
<keyword evidence="2 5" id="KW-0540">Nuclease</keyword>
<feature type="domain" description="Ribonuclease A-domain" evidence="6">
    <location>
        <begin position="1"/>
        <end position="100"/>
    </location>
</feature>
<proteinExistence type="inferred from homology"/>
<dbReference type="AlphaFoldDB" id="A0A3Q2CTQ8"/>
<dbReference type="InterPro" id="IPR023411">
    <property type="entry name" value="RNaseA_AS"/>
</dbReference>
<dbReference type="GO" id="GO:0050830">
    <property type="term" value="P:defense response to Gram-positive bacterium"/>
    <property type="evidence" value="ECO:0007669"/>
    <property type="project" value="TreeGrafter"/>
</dbReference>
<evidence type="ECO:0000256" key="3">
    <source>
        <dbReference type="ARBA" id="ARBA00022759"/>
    </source>
</evidence>
<dbReference type="InterPro" id="IPR036816">
    <property type="entry name" value="RNaseA-like_dom_sf"/>
</dbReference>
<dbReference type="PROSITE" id="PS00127">
    <property type="entry name" value="RNASE_PANCREATIC"/>
    <property type="match status" value="1"/>
</dbReference>
<keyword evidence="3 5" id="KW-0255">Endonuclease</keyword>